<gene>
    <name evidence="2" type="ORF">DF017_17535</name>
    <name evidence="1" type="ORF">WT44_10640</name>
</gene>
<organism evidence="1">
    <name type="scientific">Burkholderia stagnalis</name>
    <dbReference type="NCBI Taxonomy" id="1503054"/>
    <lineage>
        <taxon>Bacteria</taxon>
        <taxon>Pseudomonadati</taxon>
        <taxon>Pseudomonadota</taxon>
        <taxon>Betaproteobacteria</taxon>
        <taxon>Burkholderiales</taxon>
        <taxon>Burkholderiaceae</taxon>
        <taxon>Burkholderia</taxon>
        <taxon>Burkholderia cepacia complex</taxon>
    </lineage>
</organism>
<dbReference type="EMBL" id="QTPM01000020">
    <property type="protein sequence ID" value="RQY91082.1"/>
    <property type="molecule type" value="Genomic_DNA"/>
</dbReference>
<dbReference type="Proteomes" id="UP000281098">
    <property type="component" value="Unassembled WGS sequence"/>
</dbReference>
<evidence type="ECO:0000313" key="2">
    <source>
        <dbReference type="EMBL" id="RQY91082.1"/>
    </source>
</evidence>
<evidence type="ECO:0000313" key="3">
    <source>
        <dbReference type="Proteomes" id="UP000068603"/>
    </source>
</evidence>
<dbReference type="Pfam" id="PF14375">
    <property type="entry name" value="Cys_rich_CWC"/>
    <property type="match status" value="1"/>
</dbReference>
<evidence type="ECO:0008006" key="5">
    <source>
        <dbReference type="Google" id="ProtNLM"/>
    </source>
</evidence>
<protein>
    <recommendedName>
        <fullName evidence="5">Cysteine-rich CWC family protein</fullName>
    </recommendedName>
</protein>
<dbReference type="AlphaFoldDB" id="A0A107TG21"/>
<evidence type="ECO:0000313" key="1">
    <source>
        <dbReference type="EMBL" id="KWA65016.1"/>
    </source>
</evidence>
<dbReference type="EMBL" id="LPHB01000031">
    <property type="protein sequence ID" value="KWA65016.1"/>
    <property type="molecule type" value="Genomic_DNA"/>
</dbReference>
<reference evidence="1 3" key="1">
    <citation type="submission" date="2015-11" db="EMBL/GenBank/DDBJ databases">
        <title>Expanding the genomic diversity of Burkholderia species for the development of highly accurate diagnostics.</title>
        <authorList>
            <person name="Sahl J."/>
            <person name="Keim P."/>
            <person name="Wagner D."/>
        </authorList>
    </citation>
    <scope>NUCLEOTIDE SEQUENCE [LARGE SCALE GENOMIC DNA]</scope>
    <source>
        <strain evidence="1 3">MSMB1960WGS</strain>
    </source>
</reference>
<sequence>MTESAADRRAEPRRARCPRCSRSFDCGARTQPFECWCAAMPGLPAGAQPACGGRCMCPECLADEIARQVAGKPA</sequence>
<evidence type="ECO:0000313" key="4">
    <source>
        <dbReference type="Proteomes" id="UP000281098"/>
    </source>
</evidence>
<name>A0A107TG21_9BURK</name>
<dbReference type="STRING" id="1503054.WT74_16310"/>
<keyword evidence="4" id="KW-1185">Reference proteome</keyword>
<accession>A0A107TG21</accession>
<dbReference type="Proteomes" id="UP000068603">
    <property type="component" value="Unassembled WGS sequence"/>
</dbReference>
<proteinExistence type="predicted"/>
<dbReference type="InterPro" id="IPR032720">
    <property type="entry name" value="Cys_rich_CWC"/>
</dbReference>
<dbReference type="KEGG" id="bstg:WT74_16310"/>
<reference evidence="2 4" key="2">
    <citation type="submission" date="2018-08" db="EMBL/GenBank/DDBJ databases">
        <title>Comparative analysis of Burkholderia isolates from Puerto Rico.</title>
        <authorList>
            <person name="Hall C."/>
            <person name="Sahl J."/>
            <person name="Wagner D."/>
        </authorList>
    </citation>
    <scope>NUCLEOTIDE SEQUENCE [LARGE SCALE GENOMIC DNA]</scope>
    <source>
        <strain evidence="2 4">Bp8966</strain>
    </source>
</reference>
<dbReference type="RefSeq" id="WP_059920360.1">
    <property type="nucleotide sequence ID" value="NZ_CP013459.1"/>
</dbReference>
<comment type="caution">
    <text evidence="1">The sequence shown here is derived from an EMBL/GenBank/DDBJ whole genome shotgun (WGS) entry which is preliminary data.</text>
</comment>